<accession>A0A0A8QQ75</accession>
<feature type="compositionally biased region" description="Low complexity" evidence="1">
    <location>
        <begin position="1036"/>
        <end position="1051"/>
    </location>
</feature>
<dbReference type="SUPFAM" id="SSF53448">
    <property type="entry name" value="Nucleotide-diphospho-sugar transferases"/>
    <property type="match status" value="1"/>
</dbReference>
<dbReference type="OMA" id="MRDDVDL"/>
<dbReference type="EMBL" id="LT618793">
    <property type="protein sequence ID" value="SCQ80017.1"/>
    <property type="molecule type" value="Genomic_DNA"/>
</dbReference>
<dbReference type="Gene3D" id="3.90.550.10">
    <property type="entry name" value="Spore Coat Polysaccharide Biosynthesis Protein SpsA, Chain A"/>
    <property type="match status" value="1"/>
</dbReference>
<evidence type="ECO:0000313" key="4">
    <source>
        <dbReference type="Proteomes" id="UP000250080"/>
    </source>
</evidence>
<keyword evidence="3" id="KW-0808">Transferase</keyword>
<proteinExistence type="predicted"/>
<name>A0A0A8QQ75_9ACTN</name>
<dbReference type="OrthoDB" id="3734530at2"/>
<evidence type="ECO:0000256" key="1">
    <source>
        <dbReference type="SAM" id="MobiDB-lite"/>
    </source>
</evidence>
<dbReference type="GO" id="GO:0016740">
    <property type="term" value="F:transferase activity"/>
    <property type="evidence" value="ECO:0007669"/>
    <property type="project" value="UniProtKB-KW"/>
</dbReference>
<keyword evidence="2" id="KW-0812">Transmembrane</keyword>
<dbReference type="PANTHER" id="PTHR43685:SF3">
    <property type="entry name" value="SLR2126 PROTEIN"/>
    <property type="match status" value="1"/>
</dbReference>
<feature type="transmembrane region" description="Helical" evidence="2">
    <location>
        <begin position="738"/>
        <end position="758"/>
    </location>
</feature>
<feature type="transmembrane region" description="Helical" evidence="2">
    <location>
        <begin position="613"/>
        <end position="630"/>
    </location>
</feature>
<feature type="transmembrane region" description="Helical" evidence="2">
    <location>
        <begin position="779"/>
        <end position="798"/>
    </location>
</feature>
<protein>
    <submittedName>
        <fullName evidence="3">Glycosyltransferase</fullName>
    </submittedName>
</protein>
<reference evidence="3 4" key="1">
    <citation type="submission" date="2016-09" db="EMBL/GenBank/DDBJ databases">
        <authorList>
            <person name="Laine KS P."/>
        </authorList>
    </citation>
    <scope>NUCLEOTIDE SEQUENCE [LARGE SCALE GENOMIC DNA]</scope>
    <source>
        <strain evidence="3">PFRJS-23</strain>
    </source>
</reference>
<feature type="transmembrane region" description="Helical" evidence="2">
    <location>
        <begin position="417"/>
        <end position="435"/>
    </location>
</feature>
<feature type="transmembrane region" description="Helical" evidence="2">
    <location>
        <begin position="704"/>
        <end position="726"/>
    </location>
</feature>
<feature type="transmembrane region" description="Helical" evidence="2">
    <location>
        <begin position="518"/>
        <end position="538"/>
    </location>
</feature>
<keyword evidence="2" id="KW-1133">Transmembrane helix</keyword>
<dbReference type="RefSeq" id="WP_013160652.1">
    <property type="nucleotide sequence ID" value="NZ_CCYQ01000005.1"/>
</dbReference>
<organism evidence="3 4">
    <name type="scientific">Propionibacterium freudenreichii</name>
    <dbReference type="NCBI Taxonomy" id="1744"/>
    <lineage>
        <taxon>Bacteria</taxon>
        <taxon>Bacillati</taxon>
        <taxon>Actinomycetota</taxon>
        <taxon>Actinomycetes</taxon>
        <taxon>Propionibacteriales</taxon>
        <taxon>Propionibacteriaceae</taxon>
        <taxon>Propionibacterium</taxon>
    </lineage>
</organism>
<gene>
    <name evidence="3" type="ORF">PFR_JS23_1547</name>
</gene>
<evidence type="ECO:0000256" key="2">
    <source>
        <dbReference type="SAM" id="Phobius"/>
    </source>
</evidence>
<evidence type="ECO:0000313" key="3">
    <source>
        <dbReference type="EMBL" id="SCQ80017.1"/>
    </source>
</evidence>
<dbReference type="AlphaFoldDB" id="A0A0A8QQ75"/>
<feature type="transmembrane region" description="Helical" evidence="2">
    <location>
        <begin position="490"/>
        <end position="512"/>
    </location>
</feature>
<dbReference type="Proteomes" id="UP000250080">
    <property type="component" value="Chromosome I"/>
</dbReference>
<feature type="region of interest" description="Disordered" evidence="1">
    <location>
        <begin position="1"/>
        <end position="29"/>
    </location>
</feature>
<feature type="compositionally biased region" description="Basic and acidic residues" evidence="1">
    <location>
        <begin position="1"/>
        <end position="14"/>
    </location>
</feature>
<keyword evidence="2" id="KW-0472">Membrane</keyword>
<dbReference type="InterPro" id="IPR050834">
    <property type="entry name" value="Glycosyltransf_2"/>
</dbReference>
<feature type="region of interest" description="Disordered" evidence="1">
    <location>
        <begin position="1036"/>
        <end position="1083"/>
    </location>
</feature>
<sequence length="1083" mass="113024">MTQPDEHSRDDRDPWAWAHRPHNPPATPHGADAVLGVLIAHNGADWLPRTLVALAGLRTRPGRLIALDAASDDDSARLLARAVHEGILDAAYSGPGDVGFGASVRRALDLDAPSQGGGNAPQWLWLLHDDLEPEHGALDNLLRAANPPEGMPAPDVLVPKLLHPRLRNHADQMSALGESIAPNGARVPSVESGDIDQHQLDAGPVLGGSTAGMFIRLAAWRQLGGLDPAIPLYRDGVDFGWRALEAGLVVRSCPQAAFRHREAGRVGLRDSQVAPNAQIADAVAGMRVASAHSPHPGRTSRAITASSWGTALAYVIGKSPGRAADQLRALRQFRASRDETQRLADRVGPASAHAVLPAGVLPDRAWNVRHAADTLAGRMGDAVYELRNDEGGSGLDELTGSDYANVAVTRRVLSARLLTVLIAVVTSLLAVRGLFGSDPLVAARLLPAPGELSQAWAAWGVPLPGAHGANAPWLGLAALGSTLALGKPDLFIFVWLACSVGLATWVSSHLFAKVCGRGWFANGLALAWGLALPVCGAISQGSIDLVALAVLLPGLGTALLRWRQRPITGAEGWRAPGAVALWTGLIAMFFPALALASLVLAGGLAHARHDRRGALVALGGPFVIVAPWLIRLVTTPGRVLTGIDPSAAVAADAASPLALLFGRGLGANTPWWVSLAFLGLVGAGAVIGYLRAPADELDATTRRVIALAGAGALVMACALPHLVVTLGDSPVRPTGVEWYLAAVFVALALTGFGIGRPVPVHGERAQDRPLDRLLTRAQIAQGLLIAASVLIGSVWWVAGGATGSLHRAGSPVPSYVDAVENSPRDTRTLMVQIDAQGNQGTVRYALSDARSPHWGGGESDAISPDPRLREQVSSLARQIARGAPSDDMAARLAQLGVAHVWVRGASPEARSSLADTPGMTAAVADQDTTVWTLNEPVARSVVRADGKETPAAGVVPPGDGDRLLVVAEPASGRWHATVDGHQLRRADSGDWRQSFALGSASGPVSWHAATGWAGCAWQVIALVLAMVLAAPAATNRTNAPRRALASRAPARPARRIADPEGFTIPDAGPDQAPRPARRRAAES</sequence>
<dbReference type="PANTHER" id="PTHR43685">
    <property type="entry name" value="GLYCOSYLTRANSFERASE"/>
    <property type="match status" value="1"/>
</dbReference>
<dbReference type="InterPro" id="IPR029044">
    <property type="entry name" value="Nucleotide-diphossugar_trans"/>
</dbReference>
<feature type="transmembrane region" description="Helical" evidence="2">
    <location>
        <begin position="582"/>
        <end position="601"/>
    </location>
</feature>
<feature type="transmembrane region" description="Helical" evidence="2">
    <location>
        <begin position="671"/>
        <end position="692"/>
    </location>
</feature>